<dbReference type="InterPro" id="IPR007160">
    <property type="entry name" value="DUF362"/>
</dbReference>
<dbReference type="AlphaFoldDB" id="A0A975AHK1"/>
<dbReference type="EMBL" id="CP071444">
    <property type="protein sequence ID" value="QSX08542.1"/>
    <property type="molecule type" value="Genomic_DNA"/>
</dbReference>
<evidence type="ECO:0000313" key="2">
    <source>
        <dbReference type="EMBL" id="QSX08542.1"/>
    </source>
</evidence>
<sequence length="294" mass="32955">MGNKGEVYIIATTDRREGVKRCFQYLGELPYAEKKIFLKPNYNTADPTPGSTHNETLEQILTELQSFKPAHMAFGDRCGPAIMAEVIQEKGLDDIAKQFQVDLVNFEEMPQEDWIPVKDERFHWPDHQIHLPRAVQDADVVVSTCTLKTHGFGGVFSMSLKLGVGIVPKDFKTLHHSEHMRKMIAEINLAYEPDFTVMDGIDAFTDGGPMKGNLVKGNVMMVSRDRIALDAVGIAMLRHLGSNEAIMNTPIFEQEQIARAVELNLGVSSIDEIQIVTDDEQSAKLAEKLKKHLH</sequence>
<dbReference type="Pfam" id="PF04015">
    <property type="entry name" value="DUF362"/>
    <property type="match status" value="1"/>
</dbReference>
<accession>A0A975AHK1</accession>
<evidence type="ECO:0000313" key="3">
    <source>
        <dbReference type="Proteomes" id="UP000663499"/>
    </source>
</evidence>
<dbReference type="Proteomes" id="UP000663499">
    <property type="component" value="Chromosome"/>
</dbReference>
<proteinExistence type="predicted"/>
<feature type="domain" description="DUF362" evidence="1">
    <location>
        <begin position="36"/>
        <end position="234"/>
    </location>
</feature>
<gene>
    <name evidence="2" type="ORF">J0B03_00155</name>
</gene>
<dbReference type="RefSeq" id="WP_207299883.1">
    <property type="nucleotide sequence ID" value="NZ_CP071444.1"/>
</dbReference>
<name>A0A975AHK1_9FIRM</name>
<protein>
    <submittedName>
        <fullName evidence="2">DUF362 domain-containing protein</fullName>
    </submittedName>
</protein>
<reference evidence="2" key="1">
    <citation type="submission" date="2021-03" db="EMBL/GenBank/DDBJ databases">
        <title>Alkalibacter marinus sp. nov., isolated from tidal flat sediment.</title>
        <authorList>
            <person name="Namirimu T."/>
            <person name="Yang J.-A."/>
            <person name="Yang S.-H."/>
            <person name="Kim Y.-J."/>
            <person name="Kwon K.K."/>
        </authorList>
    </citation>
    <scope>NUCLEOTIDE SEQUENCE</scope>
    <source>
        <strain evidence="2">ES005</strain>
    </source>
</reference>
<organism evidence="2 3">
    <name type="scientific">Alkalibacter rhizosphaerae</name>
    <dbReference type="NCBI Taxonomy" id="2815577"/>
    <lineage>
        <taxon>Bacteria</taxon>
        <taxon>Bacillati</taxon>
        <taxon>Bacillota</taxon>
        <taxon>Clostridia</taxon>
        <taxon>Eubacteriales</taxon>
        <taxon>Eubacteriaceae</taxon>
        <taxon>Alkalibacter</taxon>
    </lineage>
</organism>
<evidence type="ECO:0000259" key="1">
    <source>
        <dbReference type="Pfam" id="PF04015"/>
    </source>
</evidence>
<dbReference type="KEGG" id="alka:J0B03_00155"/>
<keyword evidence="3" id="KW-1185">Reference proteome</keyword>